<dbReference type="AlphaFoldDB" id="A0A4Y2KFE0"/>
<proteinExistence type="predicted"/>
<evidence type="ECO:0000313" key="1">
    <source>
        <dbReference type="EMBL" id="GBN00620.1"/>
    </source>
</evidence>
<evidence type="ECO:0000313" key="2">
    <source>
        <dbReference type="Proteomes" id="UP000499080"/>
    </source>
</evidence>
<dbReference type="Proteomes" id="UP000499080">
    <property type="component" value="Unassembled WGS sequence"/>
</dbReference>
<organism evidence="1 2">
    <name type="scientific">Araneus ventricosus</name>
    <name type="common">Orbweaver spider</name>
    <name type="synonym">Epeira ventricosa</name>
    <dbReference type="NCBI Taxonomy" id="182803"/>
    <lineage>
        <taxon>Eukaryota</taxon>
        <taxon>Metazoa</taxon>
        <taxon>Ecdysozoa</taxon>
        <taxon>Arthropoda</taxon>
        <taxon>Chelicerata</taxon>
        <taxon>Arachnida</taxon>
        <taxon>Araneae</taxon>
        <taxon>Araneomorphae</taxon>
        <taxon>Entelegynae</taxon>
        <taxon>Araneoidea</taxon>
        <taxon>Araneidae</taxon>
        <taxon>Araneus</taxon>
    </lineage>
</organism>
<keyword evidence="2" id="KW-1185">Reference proteome</keyword>
<accession>A0A4Y2KFE0</accession>
<gene>
    <name evidence="1" type="ORF">AVEN_185921_1</name>
</gene>
<sequence>MRPCLSTIVRSARKFIRKAQEIDAKGKIWENLLQKPVPMDLPRLIFTANFRILNGHDYLQGHLHRIGVKQNTDCTLCSTGEIMNFRHLTVCVTLANTNQNVLPPDNYYSKASLYWTARREMVNTT</sequence>
<name>A0A4Y2KFE0_ARAVE</name>
<comment type="caution">
    <text evidence="1">The sequence shown here is derived from an EMBL/GenBank/DDBJ whole genome shotgun (WGS) entry which is preliminary data.</text>
</comment>
<dbReference type="EMBL" id="BGPR01004532">
    <property type="protein sequence ID" value="GBN00620.1"/>
    <property type="molecule type" value="Genomic_DNA"/>
</dbReference>
<reference evidence="1 2" key="1">
    <citation type="journal article" date="2019" name="Sci. Rep.">
        <title>Orb-weaving spider Araneus ventricosus genome elucidates the spidroin gene catalogue.</title>
        <authorList>
            <person name="Kono N."/>
            <person name="Nakamura H."/>
            <person name="Ohtoshi R."/>
            <person name="Moran D.A.P."/>
            <person name="Shinohara A."/>
            <person name="Yoshida Y."/>
            <person name="Fujiwara M."/>
            <person name="Mori M."/>
            <person name="Tomita M."/>
            <person name="Arakawa K."/>
        </authorList>
    </citation>
    <scope>NUCLEOTIDE SEQUENCE [LARGE SCALE GENOMIC DNA]</scope>
</reference>
<protein>
    <submittedName>
        <fullName evidence="1">Uncharacterized protein</fullName>
    </submittedName>
</protein>
<dbReference type="OrthoDB" id="5419617at2759"/>